<dbReference type="Proteomes" id="UP000547444">
    <property type="component" value="Unassembled WGS sequence"/>
</dbReference>
<gene>
    <name evidence="1" type="ORF">FHU31_003221</name>
</gene>
<accession>A0A7X5ZDP4</accession>
<sequence>MPALNVPFDETEMEALRVAAQQSDQSLKDYVHDAALQRADRHKEQVAAAAKLVAQRSAELNRRLRDE</sequence>
<dbReference type="RefSeq" id="WP_167159820.1">
    <property type="nucleotide sequence ID" value="NZ_JAANOW010000001.1"/>
</dbReference>
<keyword evidence="2" id="KW-1185">Reference proteome</keyword>
<evidence type="ECO:0000313" key="1">
    <source>
        <dbReference type="EMBL" id="NIH96265.1"/>
    </source>
</evidence>
<name>A0A7X5ZDP4_9MYCO</name>
<protein>
    <submittedName>
        <fullName evidence="1">Uncharacterized protein (DUF1778 family)</fullName>
    </submittedName>
</protein>
<organism evidence="1 2">
    <name type="scientific">Mycolicibacterium fluoranthenivorans</name>
    <dbReference type="NCBI Taxonomy" id="258505"/>
    <lineage>
        <taxon>Bacteria</taxon>
        <taxon>Bacillati</taxon>
        <taxon>Actinomycetota</taxon>
        <taxon>Actinomycetes</taxon>
        <taxon>Mycobacteriales</taxon>
        <taxon>Mycobacteriaceae</taxon>
        <taxon>Mycolicibacterium</taxon>
    </lineage>
</organism>
<comment type="caution">
    <text evidence="1">The sequence shown here is derived from an EMBL/GenBank/DDBJ whole genome shotgun (WGS) entry which is preliminary data.</text>
</comment>
<proteinExistence type="predicted"/>
<reference evidence="1 2" key="1">
    <citation type="submission" date="2020-03" db="EMBL/GenBank/DDBJ databases">
        <title>Sequencing the genomes of 1000 actinobacteria strains.</title>
        <authorList>
            <person name="Klenk H.-P."/>
        </authorList>
    </citation>
    <scope>NUCLEOTIDE SEQUENCE [LARGE SCALE GENOMIC DNA]</scope>
    <source>
        <strain evidence="1 2">DSM 44556</strain>
    </source>
</reference>
<dbReference type="EMBL" id="JAANOW010000001">
    <property type="protein sequence ID" value="NIH96265.1"/>
    <property type="molecule type" value="Genomic_DNA"/>
</dbReference>
<evidence type="ECO:0000313" key="2">
    <source>
        <dbReference type="Proteomes" id="UP000547444"/>
    </source>
</evidence>
<dbReference type="AlphaFoldDB" id="A0A7X5ZDP4"/>